<dbReference type="EMBL" id="JBHUEO010000005">
    <property type="protein sequence ID" value="MFD1705827.1"/>
    <property type="molecule type" value="Genomic_DNA"/>
</dbReference>
<dbReference type="Proteomes" id="UP001597301">
    <property type="component" value="Unassembled WGS sequence"/>
</dbReference>
<dbReference type="Pfam" id="PF08340">
    <property type="entry name" value="YicC-like_C"/>
    <property type="match status" value="1"/>
</dbReference>
<name>A0ABW4KCC0_9BACI</name>
<dbReference type="InterPro" id="IPR005229">
    <property type="entry name" value="YicC/YloC-like"/>
</dbReference>
<evidence type="ECO:0000259" key="7">
    <source>
        <dbReference type="Pfam" id="PF08340"/>
    </source>
</evidence>
<evidence type="ECO:0000256" key="2">
    <source>
        <dbReference type="ARBA" id="ARBA00022722"/>
    </source>
</evidence>
<evidence type="ECO:0000313" key="9">
    <source>
        <dbReference type="Proteomes" id="UP001597301"/>
    </source>
</evidence>
<reference evidence="9" key="1">
    <citation type="journal article" date="2019" name="Int. J. Syst. Evol. Microbiol.">
        <title>The Global Catalogue of Microorganisms (GCM) 10K type strain sequencing project: providing services to taxonomists for standard genome sequencing and annotation.</title>
        <authorList>
            <consortium name="The Broad Institute Genomics Platform"/>
            <consortium name="The Broad Institute Genome Sequencing Center for Infectious Disease"/>
            <person name="Wu L."/>
            <person name="Ma J."/>
        </authorList>
    </citation>
    <scope>NUCLEOTIDE SEQUENCE [LARGE SCALE GENOMIC DNA]</scope>
    <source>
        <strain evidence="9">CGMCC 1.12295</strain>
    </source>
</reference>
<dbReference type="NCBIfam" id="TIGR00255">
    <property type="entry name" value="YicC/YloC family endoribonuclease"/>
    <property type="match status" value="1"/>
</dbReference>
<dbReference type="InterPro" id="IPR013551">
    <property type="entry name" value="YicC-like_C"/>
</dbReference>
<comment type="cofactor">
    <cofactor evidence="1">
        <name>a divalent metal cation</name>
        <dbReference type="ChEBI" id="CHEBI:60240"/>
    </cofactor>
</comment>
<keyword evidence="2" id="KW-0540">Nuclease</keyword>
<dbReference type="RefSeq" id="WP_380772370.1">
    <property type="nucleotide sequence ID" value="NZ_JBHUEO010000005.1"/>
</dbReference>
<evidence type="ECO:0000256" key="3">
    <source>
        <dbReference type="ARBA" id="ARBA00022759"/>
    </source>
</evidence>
<feature type="domain" description="Endoribonuclease YicC-like N-terminal" evidence="6">
    <location>
        <begin position="3"/>
        <end position="156"/>
    </location>
</feature>
<evidence type="ECO:0000256" key="1">
    <source>
        <dbReference type="ARBA" id="ARBA00001968"/>
    </source>
</evidence>
<dbReference type="InterPro" id="IPR013527">
    <property type="entry name" value="YicC-like_N"/>
</dbReference>
<gene>
    <name evidence="8" type="ORF">ACFSCZ_03565</name>
</gene>
<feature type="domain" description="Endoribonuclease YicC-like C-terminal" evidence="7">
    <location>
        <begin position="173"/>
        <end position="291"/>
    </location>
</feature>
<proteinExistence type="inferred from homology"/>
<organism evidence="8 9">
    <name type="scientific">Siminovitchia sediminis</name>
    <dbReference type="NCBI Taxonomy" id="1274353"/>
    <lineage>
        <taxon>Bacteria</taxon>
        <taxon>Bacillati</taxon>
        <taxon>Bacillota</taxon>
        <taxon>Bacilli</taxon>
        <taxon>Bacillales</taxon>
        <taxon>Bacillaceae</taxon>
        <taxon>Siminovitchia</taxon>
    </lineage>
</organism>
<dbReference type="PANTHER" id="PTHR30636">
    <property type="entry name" value="UPF0701 PROTEIN YICC"/>
    <property type="match status" value="1"/>
</dbReference>
<accession>A0ABW4KCC0</accession>
<keyword evidence="9" id="KW-1185">Reference proteome</keyword>
<sequence length="291" mass="33145">MVMSMTGFGRAVKQTSGCIIQVEIKTVNHRYREYHLKIPQQLSNTEMALRNRLGKYFNRGRVEVSVKMTGQLPARKELHIDWDLLDSYDHFIQEIKKKYSVPGDAVISDYLRIQDAVEVVESGDRAEELSTVLISAADEAAEQVLRMRHAEGIALSNEIHSYIDELEERVLKVKEQAPAVLKKYTDRLKNKLSELMQDHIDESRLLAEAAIFADKADISEEAARLHSHIAQFREALHASGPTGRKMDFIIQEMNREVNTIGSKGNDSFIANLAVDMKVLLEKLREQVQNIE</sequence>
<evidence type="ECO:0000256" key="4">
    <source>
        <dbReference type="ARBA" id="ARBA00022801"/>
    </source>
</evidence>
<dbReference type="Pfam" id="PF03755">
    <property type="entry name" value="YicC-like_N"/>
    <property type="match status" value="1"/>
</dbReference>
<evidence type="ECO:0000256" key="5">
    <source>
        <dbReference type="ARBA" id="ARBA00035648"/>
    </source>
</evidence>
<keyword evidence="4 8" id="KW-0378">Hydrolase</keyword>
<comment type="caution">
    <text evidence="8">The sequence shown here is derived from an EMBL/GenBank/DDBJ whole genome shotgun (WGS) entry which is preliminary data.</text>
</comment>
<protein>
    <submittedName>
        <fullName evidence="8">YicC/YloC family endoribonuclease</fullName>
        <ecNumber evidence="8">3.1.-.-</ecNumber>
    </submittedName>
</protein>
<dbReference type="EC" id="3.1.-.-" evidence="8"/>
<dbReference type="PANTHER" id="PTHR30636:SF3">
    <property type="entry name" value="UPF0701 PROTEIN YICC"/>
    <property type="match status" value="1"/>
</dbReference>
<evidence type="ECO:0000259" key="6">
    <source>
        <dbReference type="Pfam" id="PF03755"/>
    </source>
</evidence>
<keyword evidence="3" id="KW-0255">Endonuclease</keyword>
<evidence type="ECO:0000313" key="8">
    <source>
        <dbReference type="EMBL" id="MFD1705827.1"/>
    </source>
</evidence>
<comment type="similarity">
    <text evidence="5">Belongs to the YicC/YloC family.</text>
</comment>
<dbReference type="GO" id="GO:0016787">
    <property type="term" value="F:hydrolase activity"/>
    <property type="evidence" value="ECO:0007669"/>
    <property type="project" value="UniProtKB-KW"/>
</dbReference>